<dbReference type="EMBL" id="CH476617">
    <property type="protein sequence ID" value="EEP80908.1"/>
    <property type="molecule type" value="Genomic_DNA"/>
</dbReference>
<accession>C4JTG1</accession>
<name>C4JTG1_UNCRE</name>
<evidence type="ECO:0000313" key="3">
    <source>
        <dbReference type="EMBL" id="EEP80908.1"/>
    </source>
</evidence>
<dbReference type="Gene3D" id="1.10.287.110">
    <property type="entry name" value="DnaJ domain"/>
    <property type="match status" value="1"/>
</dbReference>
<feature type="domain" description="J" evidence="2">
    <location>
        <begin position="9"/>
        <end position="73"/>
    </location>
</feature>
<gene>
    <name evidence="3" type="ORF">UREG_05750</name>
</gene>
<feature type="compositionally biased region" description="Polar residues" evidence="1">
    <location>
        <begin position="84"/>
        <end position="97"/>
    </location>
</feature>
<dbReference type="eggNOG" id="KOG0714">
    <property type="taxonomic scope" value="Eukaryota"/>
</dbReference>
<feature type="compositionally biased region" description="Basic and acidic residues" evidence="1">
    <location>
        <begin position="98"/>
        <end position="111"/>
    </location>
</feature>
<dbReference type="InterPro" id="IPR001623">
    <property type="entry name" value="DnaJ_domain"/>
</dbReference>
<evidence type="ECO:0000313" key="4">
    <source>
        <dbReference type="Proteomes" id="UP000002058"/>
    </source>
</evidence>
<dbReference type="PANTHER" id="PTHR43096:SF10">
    <property type="entry name" value="CHAPERONE PROTEIN DNAJ A6, CHLOROPLASTIC"/>
    <property type="match status" value="1"/>
</dbReference>
<feature type="region of interest" description="Disordered" evidence="1">
    <location>
        <begin position="78"/>
        <end position="111"/>
    </location>
</feature>
<feature type="region of interest" description="Disordered" evidence="1">
    <location>
        <begin position="257"/>
        <end position="285"/>
    </location>
</feature>
<dbReference type="Proteomes" id="UP000002058">
    <property type="component" value="Unassembled WGS sequence"/>
</dbReference>
<dbReference type="Pfam" id="PF00226">
    <property type="entry name" value="DnaJ"/>
    <property type="match status" value="1"/>
</dbReference>
<dbReference type="RefSeq" id="XP_002585061.1">
    <property type="nucleotide sequence ID" value="XM_002585015.1"/>
</dbReference>
<dbReference type="CDD" id="cd06257">
    <property type="entry name" value="DnaJ"/>
    <property type="match status" value="1"/>
</dbReference>
<dbReference type="GeneID" id="8443006"/>
<dbReference type="SUPFAM" id="SSF46565">
    <property type="entry name" value="Chaperone J-domain"/>
    <property type="match status" value="1"/>
</dbReference>
<dbReference type="PROSITE" id="PS00636">
    <property type="entry name" value="DNAJ_1"/>
    <property type="match status" value="1"/>
</dbReference>
<keyword evidence="4" id="KW-1185">Reference proteome</keyword>
<proteinExistence type="predicted"/>
<dbReference type="VEuPathDB" id="FungiDB:UREG_05750"/>
<dbReference type="HOGENOM" id="CLU_045130_1_0_1"/>
<reference evidence="4" key="1">
    <citation type="journal article" date="2009" name="Genome Res.">
        <title>Comparative genomic analyses of the human fungal pathogens Coccidioides and their relatives.</title>
        <authorList>
            <person name="Sharpton T.J."/>
            <person name="Stajich J.E."/>
            <person name="Rounsley S.D."/>
            <person name="Gardner M.J."/>
            <person name="Wortman J.R."/>
            <person name="Jordar V.S."/>
            <person name="Maiti R."/>
            <person name="Kodira C.D."/>
            <person name="Neafsey D.E."/>
            <person name="Zeng Q."/>
            <person name="Hung C.-Y."/>
            <person name="McMahan C."/>
            <person name="Muszewska A."/>
            <person name="Grynberg M."/>
            <person name="Mandel M.A."/>
            <person name="Kellner E.M."/>
            <person name="Barker B.M."/>
            <person name="Galgiani J.N."/>
            <person name="Orbach M.J."/>
            <person name="Kirkland T.N."/>
            <person name="Cole G.T."/>
            <person name="Henn M.R."/>
            <person name="Birren B.W."/>
            <person name="Taylor J.W."/>
        </authorList>
    </citation>
    <scope>NUCLEOTIDE SEQUENCE [LARGE SCALE GENOMIC DNA]</scope>
    <source>
        <strain evidence="4">UAMH 1704</strain>
    </source>
</reference>
<dbReference type="GO" id="GO:0005737">
    <property type="term" value="C:cytoplasm"/>
    <property type="evidence" value="ECO:0007669"/>
    <property type="project" value="TreeGrafter"/>
</dbReference>
<dbReference type="GO" id="GO:0051082">
    <property type="term" value="F:unfolded protein binding"/>
    <property type="evidence" value="ECO:0007669"/>
    <property type="project" value="TreeGrafter"/>
</dbReference>
<protein>
    <recommendedName>
        <fullName evidence="2">J domain-containing protein</fullName>
    </recommendedName>
</protein>
<dbReference type="PRINTS" id="PR00625">
    <property type="entry name" value="JDOMAIN"/>
</dbReference>
<dbReference type="GO" id="GO:0042026">
    <property type="term" value="P:protein refolding"/>
    <property type="evidence" value="ECO:0007669"/>
    <property type="project" value="TreeGrafter"/>
</dbReference>
<dbReference type="STRING" id="336963.C4JTG1"/>
<dbReference type="PROSITE" id="PS50076">
    <property type="entry name" value="DNAJ_2"/>
    <property type="match status" value="1"/>
</dbReference>
<sequence length="382" mass="44037">MPSHNASHDYYAVLEVPQTADLNKIKSSYRTIAMVTHPDKNSNPDATAKFQLLHEAYSTLIDPIQRKLYDAQYRAKFGSGAPPATNSTRRSGPNEQGSGHEKQPGAELETRLRHLNAQRTRLEDDMRRRKAALNKLQSEIACLQADIKTREQAGKGTWWGFFTSILFGGATETDDIERQRDLERLQRIAARTVKENMLEREKAGIRTVETSLQSAKDTILSVEQDIRKLRLEEEEARRKAHQERVYREARSRMAEMRKKVEQEERARQARDEEIRNEKEAREREARARMERDAKKWARMASGDTEHTKGPCAHRSWWDKIDQGSVCSHCSIATRRFAFKCPDCGIMACATCRRTLKGPRSYASSKRHKKHKHQQQRAAKPNN</sequence>
<dbReference type="InterPro" id="IPR018253">
    <property type="entry name" value="DnaJ_domain_CS"/>
</dbReference>
<dbReference type="PANTHER" id="PTHR43096">
    <property type="entry name" value="DNAJ HOMOLOG 1, MITOCHONDRIAL-RELATED"/>
    <property type="match status" value="1"/>
</dbReference>
<dbReference type="InterPro" id="IPR036869">
    <property type="entry name" value="J_dom_sf"/>
</dbReference>
<dbReference type="InParanoid" id="C4JTG1"/>
<dbReference type="AlphaFoldDB" id="C4JTG1"/>
<dbReference type="KEGG" id="ure:UREG_05750"/>
<dbReference type="SMART" id="SM00271">
    <property type="entry name" value="DnaJ"/>
    <property type="match status" value="1"/>
</dbReference>
<evidence type="ECO:0000256" key="1">
    <source>
        <dbReference type="SAM" id="MobiDB-lite"/>
    </source>
</evidence>
<evidence type="ECO:0000259" key="2">
    <source>
        <dbReference type="PROSITE" id="PS50076"/>
    </source>
</evidence>
<dbReference type="OMA" id="LMGERHD"/>
<dbReference type="OrthoDB" id="436519at2759"/>
<organism evidence="3 4">
    <name type="scientific">Uncinocarpus reesii (strain UAMH 1704)</name>
    <dbReference type="NCBI Taxonomy" id="336963"/>
    <lineage>
        <taxon>Eukaryota</taxon>
        <taxon>Fungi</taxon>
        <taxon>Dikarya</taxon>
        <taxon>Ascomycota</taxon>
        <taxon>Pezizomycotina</taxon>
        <taxon>Eurotiomycetes</taxon>
        <taxon>Eurotiomycetidae</taxon>
        <taxon>Onygenales</taxon>
        <taxon>Onygenaceae</taxon>
        <taxon>Uncinocarpus</taxon>
    </lineage>
</organism>
<feature type="compositionally biased region" description="Basic residues" evidence="1">
    <location>
        <begin position="364"/>
        <end position="374"/>
    </location>
</feature>
<feature type="region of interest" description="Disordered" evidence="1">
    <location>
        <begin position="359"/>
        <end position="382"/>
    </location>
</feature>